<sequence length="1266" mass="137334">MLSVPPLQHPLPTIPSVTDLRLDGPTPPDPQGGPFKSARFPRATANGGGTIAKSEDGERCAVSGRESLRILKVVAVEEGDTRKGIPPGPRIEASRNFWEGSGLKIDSSSTDVVWGHGIWMADLEVVFSNKILTSARNGEIITWDLNKNSTAKYERRARDHTRAIHRLSYSTIVHHYCLSGSADGDVRIWDLRDMSKSVLKIHHPTGVRALAFSSSQPQPLHTIVGLDNGCLYRWDLRMGQRGQLDRIPVAHAGPILSLDWYNPQPEIEGLPSVSSQMWVATGGLDRCVKVWDFNSSTGGDGPQSPIYNLHTSFPIRRILWRPGYGCELAVVSNADFGLGFGSEISAAASKMPSPRIAEKPMQGEPQPLSILTELQNHLSPKAPFESIVSQTRNGVGDSVEIWDVRRQYIAKWLLSNSAVEGGVTDIAFKDSQTLWAQHSSGTFSQFDVRDVRAPLDAVPRVAATWEVTGSLTFVADKPSATELPYDDYPSNSQIGTLNGSEPVLSLKRLGDPVYTPGCQNIGCFVYESGFEGLETFEKLARGYKVDGGNRAEICRFNASIAYDAEQPEVAEIWLLVKSLLADLVPEPELEPDFHSHLHVQPPLSPLTGMHPGLPHSLSAPAAIHGLHRNQSPGPDLKATTSEVVLHPHRNNAYPSPRHRTHAVLTAANTPSSSSPSSPQHPSPSLPPINLIGTPIPASVFARRASATGLVSGMAGSYITRPRANSSYRRPSMSAKSTGGAPGTSYRSPALKHVGDGALSDSDSSGNEEDHEDEPGGEDEPESTPDPANDEGPEGDVFRRPHLSPYLFPRNHASHRSPLSKLVKQDRRSDEEEEDHASSSPASSNSDLGSPPSPRKRVLSALTAGVSFYSTNAMRMSVDRKRSNTVNNRSSTVASLAAGSITSSNKTISKQESHSSIRTVVAASENATPTREVPDPYSSYSQGGVGLKLSETPRKVSNGESKNGTTGRPFGHQKQLSEAAMSELVLDDHDDSRSQSQSQRGGPGSGKHIPRQGGGVMTRKREDVEEAERRFRDSGWDVVKEALEVYAEEGEIQMCAMLAVIVPKELGIAQWRATFFLESYLELMARLQLHVPAANIRKHIELEEIKSSALPATTIYTQCGRCRKAIIVPNGQRRFDQPSGGFGYCLKCRTNIARCAICRLPVRALMFHCPVCMHGGHQRCYKEYYSARTVEPLPTPAPPRTPTRPRASSTSVVGSEDDPTPPGSEIRDVSVGGVPQPLSLREQLSGHPCAAGCGHYCWASVQGGQIV</sequence>
<comment type="caution">
    <text evidence="1">The sequence shown here is derived from an EMBL/GenBank/DDBJ whole genome shotgun (WGS) entry which is preliminary data.</text>
</comment>
<protein>
    <submittedName>
        <fullName evidence="1">WD40 repeat-like protein</fullName>
    </submittedName>
</protein>
<gene>
    <name evidence="1" type="ORF">BDM02DRAFT_3232621</name>
</gene>
<reference evidence="1" key="1">
    <citation type="submission" date="2019-10" db="EMBL/GenBank/DDBJ databases">
        <authorList>
            <consortium name="DOE Joint Genome Institute"/>
            <person name="Kuo A."/>
            <person name="Miyauchi S."/>
            <person name="Kiss E."/>
            <person name="Drula E."/>
            <person name="Kohler A."/>
            <person name="Sanchez-Garcia M."/>
            <person name="Andreopoulos B."/>
            <person name="Barry K.W."/>
            <person name="Bonito G."/>
            <person name="Buee M."/>
            <person name="Carver A."/>
            <person name="Chen C."/>
            <person name="Cichocki N."/>
            <person name="Clum A."/>
            <person name="Culley D."/>
            <person name="Crous P.W."/>
            <person name="Fauchery L."/>
            <person name="Girlanda M."/>
            <person name="Hayes R."/>
            <person name="Keri Z."/>
            <person name="Labutti K."/>
            <person name="Lipzen A."/>
            <person name="Lombard V."/>
            <person name="Magnuson J."/>
            <person name="Maillard F."/>
            <person name="Morin E."/>
            <person name="Murat C."/>
            <person name="Nolan M."/>
            <person name="Ohm R."/>
            <person name="Pangilinan J."/>
            <person name="Pereira M."/>
            <person name="Perotto S."/>
            <person name="Peter M."/>
            <person name="Riley R."/>
            <person name="Sitrit Y."/>
            <person name="Stielow B."/>
            <person name="Szollosi G."/>
            <person name="Zifcakova L."/>
            <person name="Stursova M."/>
            <person name="Spatafora J.W."/>
            <person name="Tedersoo L."/>
            <person name="Vaario L.-M."/>
            <person name="Yamada A."/>
            <person name="Yan M."/>
            <person name="Wang P."/>
            <person name="Xu J."/>
            <person name="Bruns T."/>
            <person name="Baldrian P."/>
            <person name="Vilgalys R."/>
            <person name="Henrissat B."/>
            <person name="Grigoriev I.V."/>
            <person name="Hibbett D."/>
            <person name="Nagy L.G."/>
            <person name="Martin F.M."/>
        </authorList>
    </citation>
    <scope>NUCLEOTIDE SEQUENCE</scope>
    <source>
        <strain evidence="1">P2</strain>
    </source>
</reference>
<evidence type="ECO:0000313" key="1">
    <source>
        <dbReference type="EMBL" id="KAF9653438.1"/>
    </source>
</evidence>
<reference evidence="1" key="2">
    <citation type="journal article" date="2020" name="Nat. Commun.">
        <title>Large-scale genome sequencing of mycorrhizal fungi provides insights into the early evolution of symbiotic traits.</title>
        <authorList>
            <person name="Miyauchi S."/>
            <person name="Kiss E."/>
            <person name="Kuo A."/>
            <person name="Drula E."/>
            <person name="Kohler A."/>
            <person name="Sanchez-Garcia M."/>
            <person name="Morin E."/>
            <person name="Andreopoulos B."/>
            <person name="Barry K.W."/>
            <person name="Bonito G."/>
            <person name="Buee M."/>
            <person name="Carver A."/>
            <person name="Chen C."/>
            <person name="Cichocki N."/>
            <person name="Clum A."/>
            <person name="Culley D."/>
            <person name="Crous P.W."/>
            <person name="Fauchery L."/>
            <person name="Girlanda M."/>
            <person name="Hayes R.D."/>
            <person name="Keri Z."/>
            <person name="LaButti K."/>
            <person name="Lipzen A."/>
            <person name="Lombard V."/>
            <person name="Magnuson J."/>
            <person name="Maillard F."/>
            <person name="Murat C."/>
            <person name="Nolan M."/>
            <person name="Ohm R.A."/>
            <person name="Pangilinan J."/>
            <person name="Pereira M.F."/>
            <person name="Perotto S."/>
            <person name="Peter M."/>
            <person name="Pfister S."/>
            <person name="Riley R."/>
            <person name="Sitrit Y."/>
            <person name="Stielow J.B."/>
            <person name="Szollosi G."/>
            <person name="Zifcakova L."/>
            <person name="Stursova M."/>
            <person name="Spatafora J.W."/>
            <person name="Tedersoo L."/>
            <person name="Vaario L.M."/>
            <person name="Yamada A."/>
            <person name="Yan M."/>
            <person name="Wang P."/>
            <person name="Xu J."/>
            <person name="Bruns T."/>
            <person name="Baldrian P."/>
            <person name="Vilgalys R."/>
            <person name="Dunand C."/>
            <person name="Henrissat B."/>
            <person name="Grigoriev I.V."/>
            <person name="Hibbett D."/>
            <person name="Nagy L.G."/>
            <person name="Martin F.M."/>
        </authorList>
    </citation>
    <scope>NUCLEOTIDE SEQUENCE</scope>
    <source>
        <strain evidence="1">P2</strain>
    </source>
</reference>
<organism evidence="1 2">
    <name type="scientific">Thelephora ganbajun</name>
    <name type="common">Ganba fungus</name>
    <dbReference type="NCBI Taxonomy" id="370292"/>
    <lineage>
        <taxon>Eukaryota</taxon>
        <taxon>Fungi</taxon>
        <taxon>Dikarya</taxon>
        <taxon>Basidiomycota</taxon>
        <taxon>Agaricomycotina</taxon>
        <taxon>Agaricomycetes</taxon>
        <taxon>Thelephorales</taxon>
        <taxon>Thelephoraceae</taxon>
        <taxon>Thelephora</taxon>
    </lineage>
</organism>
<dbReference type="Proteomes" id="UP000886501">
    <property type="component" value="Unassembled WGS sequence"/>
</dbReference>
<keyword evidence="2" id="KW-1185">Reference proteome</keyword>
<evidence type="ECO:0000313" key="2">
    <source>
        <dbReference type="Proteomes" id="UP000886501"/>
    </source>
</evidence>
<dbReference type="EMBL" id="MU117964">
    <property type="protein sequence ID" value="KAF9653438.1"/>
    <property type="molecule type" value="Genomic_DNA"/>
</dbReference>
<name>A0ACB6ZVV3_THEGA</name>
<accession>A0ACB6ZVV3</accession>
<proteinExistence type="predicted"/>